<evidence type="ECO:0000313" key="6">
    <source>
        <dbReference type="EMBL" id="CEA04256.1"/>
    </source>
</evidence>
<dbReference type="NCBIfam" id="NF038214">
    <property type="entry name" value="IS21_help_AAA"/>
    <property type="match status" value="1"/>
</dbReference>
<organism evidence="6">
    <name type="scientific">Metalysinibacillus saudimassiliensis</name>
    <dbReference type="NCBI Taxonomy" id="1461583"/>
    <lineage>
        <taxon>Bacteria</taxon>
        <taxon>Bacillati</taxon>
        <taxon>Bacillota</taxon>
        <taxon>Bacilli</taxon>
        <taxon>Bacillales</taxon>
        <taxon>Caryophanaceae</taxon>
        <taxon>Metalysinibacillus</taxon>
    </lineage>
</organism>
<dbReference type="InterPro" id="IPR003593">
    <property type="entry name" value="AAA+_ATPase"/>
</dbReference>
<name>A0A078MHW0_9BACL</name>
<evidence type="ECO:0000313" key="5">
    <source>
        <dbReference type="EMBL" id="CEA00159.1"/>
    </source>
</evidence>
<evidence type="ECO:0000256" key="2">
    <source>
        <dbReference type="ARBA" id="ARBA00022741"/>
    </source>
</evidence>
<keyword evidence="2" id="KW-0547">Nucleotide-binding</keyword>
<accession>A0A078MHW0</accession>
<dbReference type="InterPro" id="IPR027417">
    <property type="entry name" value="P-loop_NTPase"/>
</dbReference>
<dbReference type="PATRIC" id="fig|1461583.4.peg.1828"/>
<dbReference type="Pfam" id="PF01695">
    <property type="entry name" value="IstB_IS21"/>
    <property type="match status" value="1"/>
</dbReference>
<proteinExistence type="inferred from homology"/>
<dbReference type="CDD" id="cd00009">
    <property type="entry name" value="AAA"/>
    <property type="match status" value="1"/>
</dbReference>
<feature type="domain" description="AAA+ ATPase" evidence="4">
    <location>
        <begin position="92"/>
        <end position="225"/>
    </location>
</feature>
<dbReference type="GO" id="GO:0006260">
    <property type="term" value="P:DNA replication"/>
    <property type="evidence" value="ECO:0007669"/>
    <property type="project" value="TreeGrafter"/>
</dbReference>
<dbReference type="EMBL" id="LN483075">
    <property type="protein sequence ID" value="CEA04256.1"/>
    <property type="molecule type" value="Genomic_DNA"/>
</dbReference>
<dbReference type="GO" id="GO:0005524">
    <property type="term" value="F:ATP binding"/>
    <property type="evidence" value="ECO:0007669"/>
    <property type="project" value="UniProtKB-KW"/>
</dbReference>
<protein>
    <submittedName>
        <fullName evidence="6">Chromosomal replication initiator protein DnaA</fullName>
    </submittedName>
</protein>
<dbReference type="SUPFAM" id="SSF52540">
    <property type="entry name" value="P-loop containing nucleoside triphosphate hydrolases"/>
    <property type="match status" value="1"/>
</dbReference>
<dbReference type="SMART" id="SM00382">
    <property type="entry name" value="AAA"/>
    <property type="match status" value="1"/>
</dbReference>
<sequence>MKEQIAKYCRDLRLGSRMSEEYDKIEAATHEEFLMKLLAVEVGHREVARTNRLIKSAQFDNVKTFENYDFTRVSLPSSAPVEMIRSGSFIQERQNLILYGPSGVGKTHLATAIGVEQCRQGKEVKFYRTAALVNEIIEAQQQGRLAKLLKTIEKAELLICDEWGFLPLSHEGAQLLFQVVSACYERKSLILTTNLEFSKWATIFYDEKLTAALIDRLVHHSHLITFQGPSYRYQHSSINL</sequence>
<evidence type="ECO:0000259" key="4">
    <source>
        <dbReference type="SMART" id="SM00382"/>
    </source>
</evidence>
<dbReference type="EMBL" id="LN483073">
    <property type="protein sequence ID" value="CEA00159.1"/>
    <property type="molecule type" value="Genomic_DNA"/>
</dbReference>
<keyword evidence="3" id="KW-0067">ATP-binding</keyword>
<dbReference type="InterPro" id="IPR047661">
    <property type="entry name" value="IstB"/>
</dbReference>
<dbReference type="PIRSF" id="PIRSF003073">
    <property type="entry name" value="DNAC_TnpB_IstB"/>
    <property type="match status" value="1"/>
</dbReference>
<dbReference type="AlphaFoldDB" id="A0A078MHW0"/>
<evidence type="ECO:0000256" key="3">
    <source>
        <dbReference type="ARBA" id="ARBA00022840"/>
    </source>
</evidence>
<dbReference type="PANTHER" id="PTHR30050">
    <property type="entry name" value="CHROMOSOMAL REPLICATION INITIATOR PROTEIN DNAA"/>
    <property type="match status" value="1"/>
</dbReference>
<dbReference type="Gene3D" id="3.40.50.300">
    <property type="entry name" value="P-loop containing nucleotide triphosphate hydrolases"/>
    <property type="match status" value="1"/>
</dbReference>
<comment type="similarity">
    <text evidence="1">Belongs to the IS21/IS1162 putative ATP-binding protein family.</text>
</comment>
<dbReference type="InterPro" id="IPR002611">
    <property type="entry name" value="IstB_ATP-bd"/>
</dbReference>
<evidence type="ECO:0000256" key="1">
    <source>
        <dbReference type="ARBA" id="ARBA00008059"/>
    </source>
</evidence>
<dbReference type="HOGENOM" id="CLU_062999_1_2_9"/>
<dbReference type="InterPro" id="IPR028350">
    <property type="entry name" value="DNAC/IstB-like"/>
</dbReference>
<reference evidence="6" key="1">
    <citation type="submission" date="2014-07" db="EMBL/GenBank/DDBJ databases">
        <authorList>
            <person name="Urmite Genomes Urmite Genomes"/>
        </authorList>
    </citation>
    <scope>NUCLEOTIDE SEQUENCE</scope>
    <source>
        <strain evidence="6">13S34_air</strain>
    </source>
</reference>
<gene>
    <name evidence="6" type="primary">dnaA_3</name>
    <name evidence="5" type="synonym">dnaA_2</name>
    <name evidence="5" type="ORF">BN1050_00489</name>
    <name evidence="6" type="ORF">BN1050_01905</name>
</gene>
<dbReference type="PANTHER" id="PTHR30050:SF4">
    <property type="entry name" value="ATP-BINDING PROTEIN RV3427C IN INSERTION SEQUENCE-RELATED"/>
    <property type="match status" value="1"/>
</dbReference>